<evidence type="ECO:0000256" key="2">
    <source>
        <dbReference type="ARBA" id="ARBA00009877"/>
    </source>
</evidence>
<dbReference type="GO" id="GO:0032979">
    <property type="term" value="P:protein insertion into mitochondrial inner membrane from matrix"/>
    <property type="evidence" value="ECO:0007669"/>
    <property type="project" value="TreeGrafter"/>
</dbReference>
<evidence type="ECO:0000259" key="12">
    <source>
        <dbReference type="Pfam" id="PF02096"/>
    </source>
</evidence>
<sequence length="596" mass="62408">MQGSSVLTRRAAAIARTHTASMGRPMAAAAAAAAAGAAGAGSRLPLPSSMRALSSYSTAGRRPVSSSLLLASSRHILSARPTSSLLHPAGSTRALSLWPFSRSSSQPQPQPQPQAQAQASEALHSAEAHVQQTASDAKQSLASTAADTQQTLSTTTTVADISSKTSEVAHNVQEGVINSSEAVSQLVSTVASGGTLPHTPTFTELGLGVGGWWPPVGWIQTFLDYMTTTTGLPWWATIIGTTISLRLCLAPLLIYVQGNTIRLANIQPKLQGIMNDLSHAKATGDMALLQANSQKAQMLFRDNDCHPLRSFLLPLVQMPIFVSFFFALRGLANAGLPSLKDGGLGWFTDLTLADPYYVLPVASSALTLLVLETGAETGTNAAVNPQMGQMKNFLRVILVVATYFILEFPTVVLVYWVTNNSFSLLQLLALRTRFLRTRLNLPERITQAAQPTVTLAAGTGGYRAAPVANKDVGFWQGIRQGMDSVKGIDAQRRANAPGALRGKPASSSNTAAGAGAGPEEGAGAVARDRALKALYEQGGLGKTNAGVSASAASSASTLSGGSLGVSPGDLAHGAATEERNARIQNARQRRASRRRI</sequence>
<protein>
    <recommendedName>
        <fullName evidence="12">Membrane insertase YidC/Oxa/ALB C-terminal domain-containing protein</fullName>
    </recommendedName>
</protein>
<evidence type="ECO:0000313" key="13">
    <source>
        <dbReference type="EMBL" id="KAE8240795.1"/>
    </source>
</evidence>
<evidence type="ECO:0000256" key="3">
    <source>
        <dbReference type="ARBA" id="ARBA00022692"/>
    </source>
</evidence>
<dbReference type="NCBIfam" id="TIGR03592">
    <property type="entry name" value="yidC_oxa1_cterm"/>
    <property type="match status" value="1"/>
</dbReference>
<dbReference type="CDD" id="cd20069">
    <property type="entry name" value="5TM_Oxa1-like"/>
    <property type="match status" value="1"/>
</dbReference>
<evidence type="ECO:0000256" key="9">
    <source>
        <dbReference type="RuleBase" id="RU003945"/>
    </source>
</evidence>
<evidence type="ECO:0000256" key="5">
    <source>
        <dbReference type="ARBA" id="ARBA00022946"/>
    </source>
</evidence>
<evidence type="ECO:0000256" key="11">
    <source>
        <dbReference type="SAM" id="Phobius"/>
    </source>
</evidence>
<feature type="transmembrane region" description="Helical" evidence="11">
    <location>
        <begin position="396"/>
        <end position="417"/>
    </location>
</feature>
<keyword evidence="8 11" id="KW-0472">Membrane</keyword>
<reference evidence="13" key="1">
    <citation type="submission" date="2016-04" db="EMBL/GenBank/DDBJ databases">
        <authorList>
            <person name="Nguyen H.D."/>
            <person name="Kesanakurti P."/>
            <person name="Cullis J."/>
            <person name="Levesque C.A."/>
            <person name="Hambleton S."/>
        </authorList>
    </citation>
    <scope>NUCLEOTIDE SEQUENCE</scope>
    <source>
        <strain evidence="13">DAOMC 238032</strain>
    </source>
</reference>
<feature type="transmembrane region" description="Helical" evidence="11">
    <location>
        <begin position="311"/>
        <end position="336"/>
    </location>
</feature>
<name>A0A177T4R4_9BASI</name>
<dbReference type="Proteomes" id="UP000077671">
    <property type="component" value="Unassembled WGS sequence"/>
</dbReference>
<feature type="region of interest" description="Disordered" evidence="10">
    <location>
        <begin position="100"/>
        <end position="155"/>
    </location>
</feature>
<dbReference type="PANTHER" id="PTHR12428">
    <property type="entry name" value="OXA1"/>
    <property type="match status" value="1"/>
</dbReference>
<feature type="region of interest" description="Disordered" evidence="10">
    <location>
        <begin position="494"/>
        <end position="522"/>
    </location>
</feature>
<feature type="domain" description="Membrane insertase YidC/Oxa/ALB C-terminal" evidence="12">
    <location>
        <begin position="234"/>
        <end position="429"/>
    </location>
</feature>
<dbReference type="PANTHER" id="PTHR12428:SF66">
    <property type="entry name" value="MITOCHONDRIAL INNER MEMBRANE PROTEIN OXA1L"/>
    <property type="match status" value="1"/>
</dbReference>
<keyword evidence="4" id="KW-0999">Mitochondrion inner membrane</keyword>
<dbReference type="EMBL" id="LWDD02002462">
    <property type="protein sequence ID" value="KAE8240795.1"/>
    <property type="molecule type" value="Genomic_DNA"/>
</dbReference>
<keyword evidence="7" id="KW-0496">Mitochondrion</keyword>
<feature type="compositionally biased region" description="Low complexity" evidence="10">
    <location>
        <begin position="556"/>
        <end position="568"/>
    </location>
</feature>
<evidence type="ECO:0000256" key="10">
    <source>
        <dbReference type="SAM" id="MobiDB-lite"/>
    </source>
</evidence>
<accession>A0A177T4R4</accession>
<reference evidence="13" key="2">
    <citation type="journal article" date="2019" name="IMA Fungus">
        <title>Genome sequencing and comparison of five Tilletia species to identify candidate genes for the detection of regulated species infecting wheat.</title>
        <authorList>
            <person name="Nguyen H.D.T."/>
            <person name="Sultana T."/>
            <person name="Kesanakurti P."/>
            <person name="Hambleton S."/>
        </authorList>
    </citation>
    <scope>NUCLEOTIDE SEQUENCE</scope>
    <source>
        <strain evidence="13">DAOMC 238032</strain>
    </source>
</reference>
<keyword evidence="3 9" id="KW-0812">Transmembrane</keyword>
<keyword evidence="5" id="KW-0809">Transit peptide</keyword>
<dbReference type="Pfam" id="PF02096">
    <property type="entry name" value="60KD_IMP"/>
    <property type="match status" value="1"/>
</dbReference>
<evidence type="ECO:0000256" key="7">
    <source>
        <dbReference type="ARBA" id="ARBA00023128"/>
    </source>
</evidence>
<evidence type="ECO:0000256" key="1">
    <source>
        <dbReference type="ARBA" id="ARBA00004448"/>
    </source>
</evidence>
<dbReference type="InterPro" id="IPR028055">
    <property type="entry name" value="YidC/Oxa/ALB_C"/>
</dbReference>
<comment type="caution">
    <text evidence="13">The sequence shown here is derived from an EMBL/GenBank/DDBJ whole genome shotgun (WGS) entry which is preliminary data.</text>
</comment>
<evidence type="ECO:0000256" key="6">
    <source>
        <dbReference type="ARBA" id="ARBA00022989"/>
    </source>
</evidence>
<keyword evidence="6 11" id="KW-1133">Transmembrane helix</keyword>
<dbReference type="GO" id="GO:0032977">
    <property type="term" value="F:membrane insertase activity"/>
    <property type="evidence" value="ECO:0007669"/>
    <property type="project" value="InterPro"/>
</dbReference>
<evidence type="ECO:0000256" key="8">
    <source>
        <dbReference type="ARBA" id="ARBA00023136"/>
    </source>
</evidence>
<feature type="compositionally biased region" description="Low complexity" evidence="10">
    <location>
        <begin position="103"/>
        <end position="120"/>
    </location>
</feature>
<organism evidence="13 14">
    <name type="scientific">Tilletia caries</name>
    <name type="common">wheat bunt fungus</name>
    <dbReference type="NCBI Taxonomy" id="13290"/>
    <lineage>
        <taxon>Eukaryota</taxon>
        <taxon>Fungi</taxon>
        <taxon>Dikarya</taxon>
        <taxon>Basidiomycota</taxon>
        <taxon>Ustilaginomycotina</taxon>
        <taxon>Exobasidiomycetes</taxon>
        <taxon>Tilletiales</taxon>
        <taxon>Tilletiaceae</taxon>
        <taxon>Tilletia</taxon>
    </lineage>
</organism>
<gene>
    <name evidence="13" type="ORF">A4X03_0g8352</name>
</gene>
<feature type="transmembrane region" description="Helical" evidence="11">
    <location>
        <begin position="356"/>
        <end position="375"/>
    </location>
</feature>
<evidence type="ECO:0000313" key="14">
    <source>
        <dbReference type="Proteomes" id="UP000077671"/>
    </source>
</evidence>
<feature type="compositionally biased region" description="Low complexity" evidence="10">
    <location>
        <begin position="139"/>
        <end position="155"/>
    </location>
</feature>
<proteinExistence type="inferred from homology"/>
<dbReference type="AlphaFoldDB" id="A0A177T4R4"/>
<dbReference type="InterPro" id="IPR001708">
    <property type="entry name" value="YidC/ALB3/OXA1/COX18"/>
</dbReference>
<feature type="transmembrane region" description="Helical" evidence="11">
    <location>
        <begin position="234"/>
        <end position="256"/>
    </location>
</feature>
<comment type="similarity">
    <text evidence="2 9">Belongs to the OXA1/ALB3/YidC family.</text>
</comment>
<comment type="subcellular location">
    <subcellularLocation>
        <location evidence="9">Membrane</location>
        <topology evidence="9">Multi-pass membrane protein</topology>
    </subcellularLocation>
    <subcellularLocation>
        <location evidence="1">Mitochondrion inner membrane</location>
        <topology evidence="1">Multi-pass membrane protein</topology>
    </subcellularLocation>
</comment>
<dbReference type="GO" id="GO:0005743">
    <property type="term" value="C:mitochondrial inner membrane"/>
    <property type="evidence" value="ECO:0007669"/>
    <property type="project" value="UniProtKB-SubCell"/>
</dbReference>
<evidence type="ECO:0000256" key="4">
    <source>
        <dbReference type="ARBA" id="ARBA00022792"/>
    </source>
</evidence>
<feature type="region of interest" description="Disordered" evidence="10">
    <location>
        <begin position="556"/>
        <end position="596"/>
    </location>
</feature>
<feature type="compositionally biased region" description="Basic residues" evidence="10">
    <location>
        <begin position="587"/>
        <end position="596"/>
    </location>
</feature>